<name>A0A4R0MWV6_9SPHI</name>
<dbReference type="SUPFAM" id="SSF49373">
    <property type="entry name" value="Invasin/intimin cell-adhesion fragments"/>
    <property type="match status" value="1"/>
</dbReference>
<dbReference type="Pfam" id="PF01345">
    <property type="entry name" value="DUF11"/>
    <property type="match status" value="4"/>
</dbReference>
<dbReference type="SMART" id="SM00635">
    <property type="entry name" value="BID_2"/>
    <property type="match status" value="2"/>
</dbReference>
<dbReference type="NCBIfam" id="TIGR04131">
    <property type="entry name" value="Bac_Flav_CTERM"/>
    <property type="match status" value="1"/>
</dbReference>
<dbReference type="Gene3D" id="2.60.40.1080">
    <property type="match status" value="2"/>
</dbReference>
<gene>
    <name evidence="2" type="ORF">EZ428_08070</name>
</gene>
<feature type="domain" description="BIG2" evidence="1">
    <location>
        <begin position="1281"/>
        <end position="1352"/>
    </location>
</feature>
<dbReference type="RefSeq" id="WP_131552645.1">
    <property type="nucleotide sequence ID" value="NZ_SJSK01000002.1"/>
</dbReference>
<organism evidence="2 3">
    <name type="scientific">Pedobacter frigiditerrae</name>
    <dbReference type="NCBI Taxonomy" id="2530452"/>
    <lineage>
        <taxon>Bacteria</taxon>
        <taxon>Pseudomonadati</taxon>
        <taxon>Bacteroidota</taxon>
        <taxon>Sphingobacteriia</taxon>
        <taxon>Sphingobacteriales</taxon>
        <taxon>Sphingobacteriaceae</taxon>
        <taxon>Pedobacter</taxon>
    </lineage>
</organism>
<dbReference type="InterPro" id="IPR047589">
    <property type="entry name" value="DUF11_rpt"/>
</dbReference>
<dbReference type="PANTHER" id="PTHR34819">
    <property type="entry name" value="LARGE CYSTEINE-RICH PERIPLASMIC PROTEIN OMCB"/>
    <property type="match status" value="1"/>
</dbReference>
<evidence type="ECO:0000313" key="2">
    <source>
        <dbReference type="EMBL" id="TCC91705.1"/>
    </source>
</evidence>
<dbReference type="Pfam" id="PF02368">
    <property type="entry name" value="Big_2"/>
    <property type="match status" value="1"/>
</dbReference>
<dbReference type="InterPro" id="IPR013783">
    <property type="entry name" value="Ig-like_fold"/>
</dbReference>
<dbReference type="OrthoDB" id="718199at2"/>
<evidence type="ECO:0000313" key="3">
    <source>
        <dbReference type="Proteomes" id="UP000292884"/>
    </source>
</evidence>
<dbReference type="Pfam" id="PF13585">
    <property type="entry name" value="CHU_C"/>
    <property type="match status" value="1"/>
</dbReference>
<comment type="caution">
    <text evidence="2">The sequence shown here is derived from an EMBL/GenBank/DDBJ whole genome shotgun (WGS) entry which is preliminary data.</text>
</comment>
<accession>A0A4R0MWV6</accession>
<dbReference type="InterPro" id="IPR051172">
    <property type="entry name" value="Chlamydia_OmcB"/>
</dbReference>
<dbReference type="InterPro" id="IPR008964">
    <property type="entry name" value="Invasin/intimin_cell_adhesion"/>
</dbReference>
<evidence type="ECO:0000259" key="1">
    <source>
        <dbReference type="SMART" id="SM00635"/>
    </source>
</evidence>
<dbReference type="InterPro" id="IPR001434">
    <property type="entry name" value="OmcB-like_DUF11"/>
</dbReference>
<dbReference type="PANTHER" id="PTHR34819:SF4">
    <property type="entry name" value="LARGE CYSTEINE-RICH PERIPLASMIC PROTEIN OMCB"/>
    <property type="match status" value="1"/>
</dbReference>
<dbReference type="NCBIfam" id="TIGR01451">
    <property type="entry name" value="B_ant_repeat"/>
    <property type="match status" value="7"/>
</dbReference>
<dbReference type="Gene3D" id="2.60.40.10">
    <property type="entry name" value="Immunoglobulins"/>
    <property type="match status" value="1"/>
</dbReference>
<dbReference type="Pfam" id="PF24346">
    <property type="entry name" value="DUF7507"/>
    <property type="match status" value="3"/>
</dbReference>
<feature type="domain" description="BIG2" evidence="1">
    <location>
        <begin position="1210"/>
        <end position="1280"/>
    </location>
</feature>
<dbReference type="EMBL" id="SJSK01000002">
    <property type="protein sequence ID" value="TCC91705.1"/>
    <property type="molecule type" value="Genomic_DNA"/>
</dbReference>
<sequence length="2999" mass="307400">MDNFLLKAALLQTKKITAKSIALICLFVFFSNLVSAQSYKNHYIAPAPWVYFTEGNELIIATNSVTPVNVTIKNSDGTTPAITPLNSDPLTIGHPKVYRFVGLINANGNQRHTLNTIINDAGLIVIGDQPITVNLRNIVSDQDLGQGLDDYIKGNSSLFSFGDAAVGTSFRVGYYRDGDIYTSGGNRPARPIYSVMAINNGTILKINGVPITTLNAGQSYLFQNHIGSLVETSGPAVMNASAAYDSPTGGNCFDGTSNPVAPVSSLGTQYIVVRGNGNDVSEQTTIVASEDNTVVTVVNYTSAGAIHNTVIYTLAAAGDFITFNNGIPGGTNAANTSEGQIYSATRILSTKKVAAYSGTADNCEVDLATLVPISDCTGSTKVQAYKFRKYSPANDLPYFAYIILNDAVAKVFITTDNGLTNKDIETLPGVGVRRQLGSSGLFIIDFTNSNVANPNSITLESTSRLTVSMVQQGGGFSMSNFLTPLPEKALVPTFAQGDCASAVLSADPNSRAPYQWYLDGVMIPGATSINYIAAVSGVYTVTTALDCGNSAQSLPIIINLCNIDRAVTKTVDNATPVIGSTVNFTLAAKNLGPGNAVNVVVTDLLPTGYTYVSHTASAGTSYDYLTGKWIIGSLAANSSSTATLVVSAITKSAGSYQNIASISGPQNDVTTNNDVASVTPSVVPAITLTSASGTDAQTICYSPSTAITPIVYTFWGTTTGAIANLPAGLTGVYTAATNSPVAPAKYTITGIPSITVGAQAYKVTTQGGPTDVEITGSLTVNGAVTSPVFNPYVATRCQGPGIVSYSATANYTTGITYSVSPTTAGTMNLVTGQMTWSAAFTGNATITASAAGCSGPASSSIVISVSSGGIVTPDYITVCAVNNIGTLTANGVAGTTIRWEYSTDAGANWTSIANTGATQSYVGLTQTRAYRVVSQTAACAEVFSAIATISVSQIAAVSGQTVSVCSANSFLVEPSGVPGGTVYSWSAPTVLSGTVTGGASGSNEPNITGTLTGNGTVRYTVTPRSGSCEGASFTLTATVFPPTLRTINYGGPYCYSAGGTASPTFGGTTTGITSSTFASTIGLSIDVNTGVVNIAASQAGNYIVTNTYSNGSCTSTANYVLVLSTTSTTGMLVAPADICANSSATITLSNIPYGNGSSYSVWTAPSGGTNLGMIPFTTPNLLVNTTYYIQPTNSCGDGPRTPIDINIKSSTLSTPITPGTSSICEGSTLQLANATGGGTWGSSNTAIATVNSSGLVTAIAPGSVLISYIAPAGCTSKSLTIDARPTVTPIIGGGDLCIGLSRILANATAGGVWSSATPSVATVNVSTGEVTGLAVGTSVITYKTAANANGCTNSSTYTITVNRPSTLIRSGGSQNQTICTGSAITDIVYTYGGSATSAFVTGTISPANYVVNTINKTVTITGRFNSSVTYNVTTIGHTSPCDPIVVSGTITTDPLLCPSNLLAVSDNGVANSVTGGEAIANSLANDNYNTTLTATTANVTITENSNNSLGKVTLNSTTGKVNVAPGTPAGTYTINYTITDKQDPTKTASANIVVIVSSGIIEAVGDSGTVNSTIGNPNLLNVLDNDKFNGGTQATIAGVTITENSNNSAGKVTLAAGTGVVSVVPSTPPGTYTINYTIKDKLDASKTSSANIVVVVTSGAIQANDDSGTANTVNGGVAISNILANDKYNGTNQTPTTTNVTIAEVPGSNTGAGKVILNTTTGQVTVAPNTPAGVYTIDYSITDKLDPSKVATAIITVTVSSGTIQASNDAGSVNGIVGGTAVTNVLINDTFNGGSPATLTNVNLIQVSTTNPKVTLDVLSGKVNIAPGTPGGVYTLVYAIVDKLDPTKITQASVTVTVIAPVIIATNDSGIINGLIGGTAVANVLVNDTYNGNPAMLNDVTITQISSTSPNVTIDPATGKVNVAAGTQAATYNLVYQIEDKLNPGLKKTATVTVTVTSPAVFATNDNGSINGVTGGTAITNILTNDTYNGNPATLNDVTITQISSTSPNVTIDPATGKVNVAPNTPAGAYTLVYEIEDKLNPGQKKTATITVAVTSGALVATPDIGTILGFFGGTIQMDILSNDTYNGGAQANVGNVVIAQLFTDNPKINIDSTNGKVIVQPRTLPGVYVLKYKITDKLDPSNIATTTVTVTIPNWITDLTVTKIADKTGVEVNENITYAIIVRNIGTATVLAGRAIVLTESLPSGLSNVTYQATGGTYNQTANTFTTASDVDAGQSVTLLVTGTVNANYAQNDITNSVTVDAAQLAMDPNPANNSASVTIPILKGKIALVKSGLVNSGNNTITYTFTIKNTGNVILNNITLTDAKIGINVVLPGSLAIGASTTYTRVYTLSQSDKDLGSVTNTATVSSKSPAGNIIADISGTAENNDNPTITVIPASPALALTKVANNSGTKVGDVITYFIVLKNTGNVTLNNIEVKDANATLANSPTPSPNPNSSGYFIPTLAPGVLVNITAAHILTQTDINAGTVVNQANVSAKDPKGNNFTKVSDDPSTSASDDPTIISIAQVSSITLTKSANNIGSKAGDVINYTLIVKNTGNTTLTNVVVADTGADAGSILPANVATIQPGAIAVVVAKHTLTQADVNLGRFSNQASVIAKDANNNSIVDPLSDDPNTTLADDPTVVLLNPNADLVTVKRLKNAAQISYVPGEDVIYLISIKNIGPSAAVNVKVTDIAPLGTTITKWTANATGLTLPNNYGTGNLDQTISLFPSNAEVSYEITVATPNSAAKSIYAGKPLSNSVTVASNTPDLSTIGDITTTAEIPALIQNDLSIAKMSNHLTPVGIDTPYDYTILVKNNGFFTSNNVVVTDVLPVGLSYVSHSAGKGTANYSASSNTLLWTVPTIESGGVVMLTIQVKSSKSGVISNTASVTAAELDPNSANNSATDLKEIFTLNTKPNVITPNGDGKNDNFVIDGLELYPDNFLTIFNRWGNEVYHSNGGYKNDWSGNGLKEGTYYYLLKVKDTKGNWTVSKGYITLLRNN</sequence>
<dbReference type="InterPro" id="IPR055354">
    <property type="entry name" value="DUF7507"/>
</dbReference>
<dbReference type="Gene3D" id="2.60.40.3080">
    <property type="match status" value="1"/>
</dbReference>
<dbReference type="Proteomes" id="UP000292884">
    <property type="component" value="Unassembled WGS sequence"/>
</dbReference>
<dbReference type="InterPro" id="IPR026341">
    <property type="entry name" value="T9SS_type_B"/>
</dbReference>
<dbReference type="InterPro" id="IPR003343">
    <property type="entry name" value="Big_2"/>
</dbReference>
<reference evidence="2 3" key="1">
    <citation type="submission" date="2019-02" db="EMBL/GenBank/DDBJ databases">
        <title>Pedobacter sp. RP-1-13 sp. nov., isolated from Arctic soil.</title>
        <authorList>
            <person name="Dahal R.H."/>
        </authorList>
    </citation>
    <scope>NUCLEOTIDE SEQUENCE [LARGE SCALE GENOMIC DNA]</scope>
    <source>
        <strain evidence="2 3">RP-1-13</strain>
    </source>
</reference>
<keyword evidence="3" id="KW-1185">Reference proteome</keyword>
<proteinExistence type="predicted"/>
<dbReference type="Gene3D" id="2.60.40.1170">
    <property type="entry name" value="Mu homology domain, subdomain B"/>
    <property type="match status" value="1"/>
</dbReference>
<protein>
    <submittedName>
        <fullName evidence="2">DUF11 domain-containing protein</fullName>
    </submittedName>
</protein>